<keyword evidence="4 8" id="KW-0812">Transmembrane</keyword>
<evidence type="ECO:0000256" key="1">
    <source>
        <dbReference type="ARBA" id="ARBA00004167"/>
    </source>
</evidence>
<dbReference type="InterPro" id="IPR005331">
    <property type="entry name" value="Sulfotransferase"/>
</dbReference>
<dbReference type="InterPro" id="IPR027417">
    <property type="entry name" value="P-loop_NTPase"/>
</dbReference>
<dbReference type="PANTHER" id="PTHR12812">
    <property type="entry name" value="HEPARAN SULFATE 6-O-SULFOTRANSFERASE 3"/>
    <property type="match status" value="1"/>
</dbReference>
<evidence type="ECO:0000256" key="8">
    <source>
        <dbReference type="RuleBase" id="RU364122"/>
    </source>
</evidence>
<evidence type="ECO:0000256" key="7">
    <source>
        <dbReference type="ARBA" id="ARBA00023180"/>
    </source>
</evidence>
<organism evidence="9 10">
    <name type="scientific">Limulus polyphemus</name>
    <name type="common">Atlantic horseshoe crab</name>
    <dbReference type="NCBI Taxonomy" id="6850"/>
    <lineage>
        <taxon>Eukaryota</taxon>
        <taxon>Metazoa</taxon>
        <taxon>Ecdysozoa</taxon>
        <taxon>Arthropoda</taxon>
        <taxon>Chelicerata</taxon>
        <taxon>Merostomata</taxon>
        <taxon>Xiphosura</taxon>
        <taxon>Limulidae</taxon>
        <taxon>Limulus</taxon>
    </lineage>
</organism>
<accession>A0ABM1BZW2</accession>
<evidence type="ECO:0000256" key="2">
    <source>
        <dbReference type="ARBA" id="ARBA00010109"/>
    </source>
</evidence>
<protein>
    <recommendedName>
        <fullName evidence="8">Heparan-sulfate 6-O-sulfotransferase</fullName>
        <ecNumber evidence="8">2.8.2.-</ecNumber>
    </recommendedName>
</protein>
<keyword evidence="9" id="KW-1185">Reference proteome</keyword>
<feature type="transmembrane region" description="Helical" evidence="8">
    <location>
        <begin position="12"/>
        <end position="33"/>
    </location>
</feature>
<evidence type="ECO:0000313" key="10">
    <source>
        <dbReference type="RefSeq" id="XP_013791780.1"/>
    </source>
</evidence>
<dbReference type="SUPFAM" id="SSF52540">
    <property type="entry name" value="P-loop containing nucleoside triphosphate hydrolases"/>
    <property type="match status" value="1"/>
</dbReference>
<dbReference type="Gene3D" id="3.40.50.300">
    <property type="entry name" value="P-loop containing nucleotide triphosphate hydrolases"/>
    <property type="match status" value="1"/>
</dbReference>
<gene>
    <name evidence="10" type="primary">LOC106475642</name>
</gene>
<comment type="function">
    <text evidence="8">6-O-sulfation enzyme which catalyzes the transfer of sulfate from 3'-phosphoadenosine 5'-phosphosulfate (PAPS) to position 6 of the N-sulfoglucosamine residue (GlcNS) of heparan sulfate.</text>
</comment>
<dbReference type="Proteomes" id="UP000694941">
    <property type="component" value="Unplaced"/>
</dbReference>
<evidence type="ECO:0000256" key="6">
    <source>
        <dbReference type="ARBA" id="ARBA00023136"/>
    </source>
</evidence>
<dbReference type="RefSeq" id="XP_013791780.1">
    <property type="nucleotide sequence ID" value="XM_013936326.2"/>
</dbReference>
<sequence>MNWMKKKWLFIFKFVLTFSVVTTIGGIIFLVFLCQEQKNMSSLSNYKEQRDFLETIEKYRLLIEENIRDSDSLLALQKPKHFFSNFSSVPVTSTIENFTYKTARFDIRKSDVIVFLHIQKTCGSTFGWHLVRDLDLEKPCQCREEYKICKCYRPNSYTRFWLLSRNSLGWKCGIHADWTEMTNCVDLAMNRAEGKVRKRRYFYVTVLRDPVTRFISEYKHVLRGATWKDSRHWCGGRTATEEELPSCFSGENWLNVTLEEFMKCPSNMAINRQTRMLADLSLIGCYNKSAMSEKERDLIMLQSAKTNLESMSYFGLCEYQKFSQYLFERTFDLYFLISFEQYNTTRGENFTRETTEENLQKIRKLNYLDVELYNYAKNLFMSRFKKQMDIDREEE</sequence>
<comment type="subcellular location">
    <subcellularLocation>
        <location evidence="1">Membrane</location>
        <topology evidence="1">Single-pass membrane protein</topology>
    </subcellularLocation>
    <subcellularLocation>
        <location evidence="8">Membrane</location>
        <topology evidence="8">Single-pass type II membrane protein</topology>
    </subcellularLocation>
</comment>
<reference evidence="10" key="1">
    <citation type="submission" date="2025-08" db="UniProtKB">
        <authorList>
            <consortium name="RefSeq"/>
        </authorList>
    </citation>
    <scope>IDENTIFICATION</scope>
    <source>
        <tissue evidence="10">Muscle</tissue>
    </source>
</reference>
<keyword evidence="7" id="KW-0325">Glycoprotein</keyword>
<evidence type="ECO:0000256" key="5">
    <source>
        <dbReference type="ARBA" id="ARBA00022989"/>
    </source>
</evidence>
<comment type="similarity">
    <text evidence="2 8">Belongs to the sulfotransferase 6 family.</text>
</comment>
<dbReference type="PANTHER" id="PTHR12812:SF0">
    <property type="entry name" value="HEPARAN-SULFATE 6-O-SULFOTRANSFERASE"/>
    <property type="match status" value="1"/>
</dbReference>
<dbReference type="InterPro" id="IPR010635">
    <property type="entry name" value="Heparan_SO4-6-sulfoTrfase"/>
</dbReference>
<evidence type="ECO:0000256" key="3">
    <source>
        <dbReference type="ARBA" id="ARBA00022679"/>
    </source>
</evidence>
<name>A0ABM1BZW2_LIMPO</name>
<evidence type="ECO:0000256" key="4">
    <source>
        <dbReference type="ARBA" id="ARBA00022692"/>
    </source>
</evidence>
<dbReference type="Pfam" id="PF03567">
    <property type="entry name" value="Sulfotransfer_2"/>
    <property type="match status" value="1"/>
</dbReference>
<keyword evidence="3 8" id="KW-0808">Transferase</keyword>
<comment type="catalytic activity">
    <reaction evidence="8">
        <text>alpha-D-glucosaminyl-[heparan sulfate](n) + 3'-phosphoadenylyl sulfate = 6-sulfo-alpha-D-glucosaminyl-[heparan sulfate](n) + adenosine 3',5'-bisphosphate + H(+)</text>
        <dbReference type="Rhea" id="RHEA:56604"/>
        <dbReference type="Rhea" id="RHEA-COMP:9830"/>
        <dbReference type="Rhea" id="RHEA-COMP:14621"/>
        <dbReference type="ChEBI" id="CHEBI:15378"/>
        <dbReference type="ChEBI" id="CHEBI:58339"/>
        <dbReference type="ChEBI" id="CHEBI:58343"/>
        <dbReference type="ChEBI" id="CHEBI:58388"/>
        <dbReference type="ChEBI" id="CHEBI:140604"/>
    </reaction>
</comment>
<proteinExistence type="inferred from homology"/>
<dbReference type="GeneID" id="106475642"/>
<dbReference type="EC" id="2.8.2.-" evidence="8"/>
<keyword evidence="5 8" id="KW-1133">Transmembrane helix</keyword>
<keyword evidence="6 8" id="KW-0472">Membrane</keyword>
<keyword evidence="8" id="KW-0735">Signal-anchor</keyword>
<evidence type="ECO:0000313" key="9">
    <source>
        <dbReference type="Proteomes" id="UP000694941"/>
    </source>
</evidence>